<dbReference type="AlphaFoldDB" id="A0A160T5R5"/>
<keyword evidence="2" id="KW-1185">Reference proteome</keyword>
<evidence type="ECO:0000313" key="1">
    <source>
        <dbReference type="EMBL" id="CUS04205.2"/>
    </source>
</evidence>
<protein>
    <recommendedName>
        <fullName evidence="3">Type II toxin-antitoxin system RelE/ParE family toxin</fullName>
    </recommendedName>
</protein>
<evidence type="ECO:0000313" key="2">
    <source>
        <dbReference type="Proteomes" id="UP000215027"/>
    </source>
</evidence>
<dbReference type="RefSeq" id="WP_095043586.1">
    <property type="nucleotide sequence ID" value="NZ_LN890655.1"/>
</dbReference>
<dbReference type="Proteomes" id="UP000215027">
    <property type="component" value="Chromosome I"/>
</dbReference>
<dbReference type="KEGG" id="pbf:CFX0092_A2327"/>
<name>A0A160T5R5_9CHLR</name>
<dbReference type="OrthoDB" id="197283at2"/>
<dbReference type="InterPro" id="IPR009387">
    <property type="entry name" value="HigB-2"/>
</dbReference>
<dbReference type="EMBL" id="LN890655">
    <property type="protein sequence ID" value="CUS04205.2"/>
    <property type="molecule type" value="Genomic_DNA"/>
</dbReference>
<accession>A0A160T5R5</accession>
<sequence length="117" mass="13624">MQQRDWLPISILFSDEFRKCLKHLVKKNSKIKADVQPIIDELQTGHFTGDRIPDVGHQVYKVRIKNSSSEKGKRSGYRLIYYVKDFQTVILLTLYSKSDQPDISTAQIKQIIRENEG</sequence>
<evidence type="ECO:0008006" key="3">
    <source>
        <dbReference type="Google" id="ProtNLM"/>
    </source>
</evidence>
<dbReference type="Pfam" id="PF06296">
    <property type="entry name" value="RelE"/>
    <property type="match status" value="1"/>
</dbReference>
<reference evidence="1" key="1">
    <citation type="submission" date="2016-01" db="EMBL/GenBank/DDBJ databases">
        <authorList>
            <person name="Mcilroy J.S."/>
            <person name="Karst M S."/>
            <person name="Albertsen M."/>
        </authorList>
    </citation>
    <scope>NUCLEOTIDE SEQUENCE</scope>
    <source>
        <strain evidence="1">Cfx-K</strain>
    </source>
</reference>
<gene>
    <name evidence="1" type="ORF">CFX0092_A2327</name>
</gene>
<organism evidence="1 2">
    <name type="scientific">Candidatus Promineifilum breve</name>
    <dbReference type="NCBI Taxonomy" id="1806508"/>
    <lineage>
        <taxon>Bacteria</taxon>
        <taxon>Bacillati</taxon>
        <taxon>Chloroflexota</taxon>
        <taxon>Ardenticatenia</taxon>
        <taxon>Candidatus Promineifilales</taxon>
        <taxon>Candidatus Promineifilaceae</taxon>
        <taxon>Candidatus Promineifilum</taxon>
    </lineage>
</organism>
<proteinExistence type="predicted"/>